<accession>A0A3R7N8A6</accession>
<feature type="repeat" description="ANK" evidence="5">
    <location>
        <begin position="3"/>
        <end position="25"/>
    </location>
</feature>
<feature type="compositionally biased region" description="Low complexity" evidence="6">
    <location>
        <begin position="449"/>
        <end position="465"/>
    </location>
</feature>
<dbReference type="PRINTS" id="PR01415">
    <property type="entry name" value="ANKYRIN"/>
</dbReference>
<feature type="repeat" description="ANK" evidence="5">
    <location>
        <begin position="71"/>
        <end position="103"/>
    </location>
</feature>
<dbReference type="OrthoDB" id="10261302at2759"/>
<organism evidence="7 8">
    <name type="scientific">Penaeus vannamei</name>
    <name type="common">Whiteleg shrimp</name>
    <name type="synonym">Litopenaeus vannamei</name>
    <dbReference type="NCBI Taxonomy" id="6689"/>
    <lineage>
        <taxon>Eukaryota</taxon>
        <taxon>Metazoa</taxon>
        <taxon>Ecdysozoa</taxon>
        <taxon>Arthropoda</taxon>
        <taxon>Crustacea</taxon>
        <taxon>Multicrustacea</taxon>
        <taxon>Malacostraca</taxon>
        <taxon>Eumalacostraca</taxon>
        <taxon>Eucarida</taxon>
        <taxon>Decapoda</taxon>
        <taxon>Dendrobranchiata</taxon>
        <taxon>Penaeoidea</taxon>
        <taxon>Penaeidae</taxon>
        <taxon>Penaeus</taxon>
    </lineage>
</organism>
<evidence type="ECO:0000256" key="3">
    <source>
        <dbReference type="ARBA" id="ARBA00022740"/>
    </source>
</evidence>
<dbReference type="PROSITE" id="PS50088">
    <property type="entry name" value="ANK_REPEAT"/>
    <property type="match status" value="3"/>
</dbReference>
<feature type="region of interest" description="Disordered" evidence="6">
    <location>
        <begin position="265"/>
        <end position="578"/>
    </location>
</feature>
<name>A0A3R7N8A6_PENVA</name>
<dbReference type="SMART" id="SM00248">
    <property type="entry name" value="ANK"/>
    <property type="match status" value="3"/>
</dbReference>
<dbReference type="InterPro" id="IPR036770">
    <property type="entry name" value="Ankyrin_rpt-contain_sf"/>
</dbReference>
<dbReference type="Proteomes" id="UP000283509">
    <property type="component" value="Unassembled WGS sequence"/>
</dbReference>
<evidence type="ECO:0000256" key="4">
    <source>
        <dbReference type="ARBA" id="ARBA00023043"/>
    </source>
</evidence>
<feature type="compositionally biased region" description="Basic and acidic residues" evidence="6">
    <location>
        <begin position="101"/>
        <end position="117"/>
    </location>
</feature>
<feature type="compositionally biased region" description="Pro residues" evidence="6">
    <location>
        <begin position="560"/>
        <end position="571"/>
    </location>
</feature>
<proteinExistence type="predicted"/>
<evidence type="ECO:0000313" key="7">
    <source>
        <dbReference type="EMBL" id="ROT79964.1"/>
    </source>
</evidence>
<feature type="compositionally biased region" description="Polar residues" evidence="6">
    <location>
        <begin position="306"/>
        <end position="321"/>
    </location>
</feature>
<dbReference type="GO" id="GO:0005737">
    <property type="term" value="C:cytoplasm"/>
    <property type="evidence" value="ECO:0007669"/>
    <property type="project" value="TreeGrafter"/>
</dbReference>
<evidence type="ECO:0000256" key="1">
    <source>
        <dbReference type="ARBA" id="ARBA00004645"/>
    </source>
</evidence>
<feature type="compositionally biased region" description="Polar residues" evidence="6">
    <location>
        <begin position="391"/>
        <end position="401"/>
    </location>
</feature>
<dbReference type="Pfam" id="PF13637">
    <property type="entry name" value="Ank_4"/>
    <property type="match status" value="1"/>
</dbReference>
<feature type="compositionally biased region" description="Polar residues" evidence="6">
    <location>
        <begin position="345"/>
        <end position="354"/>
    </location>
</feature>
<dbReference type="Gene3D" id="1.25.40.20">
    <property type="entry name" value="Ankyrin repeat-containing domain"/>
    <property type="match status" value="1"/>
</dbReference>
<dbReference type="GO" id="GO:0007605">
    <property type="term" value="P:sensory perception of sound"/>
    <property type="evidence" value="ECO:0007669"/>
    <property type="project" value="UniProtKB-KW"/>
</dbReference>
<feature type="compositionally biased region" description="Pro residues" evidence="6">
    <location>
        <begin position="501"/>
        <end position="513"/>
    </location>
</feature>
<evidence type="ECO:0000256" key="6">
    <source>
        <dbReference type="SAM" id="MobiDB-lite"/>
    </source>
</evidence>
<evidence type="ECO:0000313" key="8">
    <source>
        <dbReference type="Proteomes" id="UP000283509"/>
    </source>
</evidence>
<protein>
    <submittedName>
        <fullName evidence="7">Uncharacterized protein</fullName>
    </submittedName>
</protein>
<sequence length="701" mass="76134">MDNSVTPVYLAAQEGHLDVLQYLVESAGGRLDLRAKDGMAPLHAAAQMGCLNCLKWMITEQGVDINLRDGDGATPLHFAASRGHVETVRWLLKKGASVSLDKRETEGGREGRMEEGGGWRGFVPEPETSTGVKKVIKSDCFSFYFELHVLQLLVQHGTAPDYATDSDSTDSGSHHHHCTCHQSSRSKRKGSECSLTGSDSCTSSCESDCHSSGNSSDSGVHHEPFYLHPPTATESESKQKNQKNSFFLNPLTDLKEASDKYNKDKIEKAKSGDSSDEKSQEPFYLHKPEAATYQPNRVQELFGTKSVRNSVKQIESKNQSGKKTKSTENGSPGERRESGSSSGSVKENGNFSRNSIRRSEKKNGAFEYSSVNSDKKKGKVNYEDRKLPKIPSTSQAVTSSFKVKADVHSGDDSASVSSGDHDHHYEDIDPALVASRAAARESSGRARDPASASSPSRRSSSSSRTSPREGSSKEEREEEGSGEAARRKQRLQGLDDLIADPPQPPPRPPPPTFPALLPRTAPRLLLDTPPPHSHYPFFFHQPPPPPTIPSSSPSLLLTQPRPPPHPRPTPSPSYKGPAPRLLLDTPLHPLPTTLLLPPPPPTHPPYLLPPPPPSLLPPTPIATLLNGLACPLQESPHQTTTCEGRHCTTHQHDLTSVPVDMRPAYPATCIVLEPSAPHCALGTNCLQKRRVVSSLTSGTDV</sequence>
<dbReference type="PANTHER" id="PTHR24153:SF8">
    <property type="entry name" value="FORKED, ISOFORM F"/>
    <property type="match status" value="1"/>
</dbReference>
<comment type="subcellular location">
    <subcellularLocation>
        <location evidence="1">Cell projection</location>
        <location evidence="1">Stereocilium</location>
    </subcellularLocation>
</comment>
<keyword evidence="3" id="KW-1009">Hearing</keyword>
<feature type="region of interest" description="Disordered" evidence="6">
    <location>
        <begin position="101"/>
        <end position="127"/>
    </location>
</feature>
<dbReference type="GO" id="GO:0051015">
    <property type="term" value="F:actin filament binding"/>
    <property type="evidence" value="ECO:0007669"/>
    <property type="project" value="TreeGrafter"/>
</dbReference>
<dbReference type="SUPFAM" id="SSF48403">
    <property type="entry name" value="Ankyrin repeat"/>
    <property type="match status" value="1"/>
</dbReference>
<comment type="caution">
    <text evidence="7">The sequence shown here is derived from an EMBL/GenBank/DDBJ whole genome shotgun (WGS) entry which is preliminary data.</text>
</comment>
<feature type="region of interest" description="Disordered" evidence="6">
    <location>
        <begin position="212"/>
        <end position="241"/>
    </location>
</feature>
<dbReference type="EMBL" id="QCYY01001169">
    <property type="protein sequence ID" value="ROT79964.1"/>
    <property type="molecule type" value="Genomic_DNA"/>
</dbReference>
<feature type="compositionally biased region" description="Basic and acidic residues" evidence="6">
    <location>
        <begin position="265"/>
        <end position="289"/>
    </location>
</feature>
<dbReference type="GO" id="GO:0032420">
    <property type="term" value="C:stereocilium"/>
    <property type="evidence" value="ECO:0007669"/>
    <property type="project" value="UniProtKB-SubCell"/>
</dbReference>
<feature type="compositionally biased region" description="Basic and acidic residues" evidence="6">
    <location>
        <begin position="438"/>
        <end position="448"/>
    </location>
</feature>
<dbReference type="PROSITE" id="PS50297">
    <property type="entry name" value="ANK_REP_REGION"/>
    <property type="match status" value="3"/>
</dbReference>
<keyword evidence="4 5" id="KW-0040">ANK repeat</keyword>
<reference evidence="7 8" key="1">
    <citation type="submission" date="2018-04" db="EMBL/GenBank/DDBJ databases">
        <authorList>
            <person name="Zhang X."/>
            <person name="Yuan J."/>
            <person name="Li F."/>
            <person name="Xiang J."/>
        </authorList>
    </citation>
    <scope>NUCLEOTIDE SEQUENCE [LARGE SCALE GENOMIC DNA]</scope>
    <source>
        <tissue evidence="7">Muscle</tissue>
    </source>
</reference>
<dbReference type="GO" id="GO:0051017">
    <property type="term" value="P:actin filament bundle assembly"/>
    <property type="evidence" value="ECO:0007669"/>
    <property type="project" value="TreeGrafter"/>
</dbReference>
<feature type="compositionally biased region" description="Basic and acidic residues" evidence="6">
    <location>
        <begin position="466"/>
        <end position="475"/>
    </location>
</feature>
<feature type="compositionally biased region" description="Basic residues" evidence="6">
    <location>
        <begin position="174"/>
        <end position="188"/>
    </location>
</feature>
<dbReference type="InterPro" id="IPR002110">
    <property type="entry name" value="Ankyrin_rpt"/>
</dbReference>
<dbReference type="InterPro" id="IPR052420">
    <property type="entry name" value="Espin/Espin-like"/>
</dbReference>
<feature type="compositionally biased region" description="Low complexity" evidence="6">
    <location>
        <begin position="549"/>
        <end position="559"/>
    </location>
</feature>
<feature type="region of interest" description="Disordered" evidence="6">
    <location>
        <begin position="162"/>
        <end position="192"/>
    </location>
</feature>
<dbReference type="PRINTS" id="PR01217">
    <property type="entry name" value="PRICHEXTENSN"/>
</dbReference>
<feature type="compositionally biased region" description="Low complexity" evidence="6">
    <location>
        <begin position="514"/>
        <end position="527"/>
    </location>
</feature>
<dbReference type="STRING" id="6689.A0A3R7N8A6"/>
<dbReference type="AlphaFoldDB" id="A0A3R7N8A6"/>
<dbReference type="PANTHER" id="PTHR24153">
    <property type="entry name" value="ESPIN"/>
    <property type="match status" value="1"/>
</dbReference>
<dbReference type="Pfam" id="PF00023">
    <property type="entry name" value="Ank"/>
    <property type="match status" value="1"/>
</dbReference>
<keyword evidence="2" id="KW-0677">Repeat</keyword>
<evidence type="ECO:0000256" key="5">
    <source>
        <dbReference type="PROSITE-ProRule" id="PRU00023"/>
    </source>
</evidence>
<keyword evidence="8" id="KW-1185">Reference proteome</keyword>
<feature type="repeat" description="ANK" evidence="5">
    <location>
        <begin position="37"/>
        <end position="70"/>
    </location>
</feature>
<evidence type="ECO:0000256" key="2">
    <source>
        <dbReference type="ARBA" id="ARBA00022737"/>
    </source>
</evidence>
<reference evidence="7 8" key="2">
    <citation type="submission" date="2019-01" db="EMBL/GenBank/DDBJ databases">
        <title>The decoding of complex shrimp genome reveals the adaptation for benthos swimmer, frequently molting mechanism and breeding impact on genome.</title>
        <authorList>
            <person name="Sun Y."/>
            <person name="Gao Y."/>
            <person name="Yu Y."/>
        </authorList>
    </citation>
    <scope>NUCLEOTIDE SEQUENCE [LARGE SCALE GENOMIC DNA]</scope>
    <source>
        <tissue evidence="7">Muscle</tissue>
    </source>
</reference>
<gene>
    <name evidence="7" type="ORF">C7M84_001303</name>
</gene>